<dbReference type="InterPro" id="IPR012677">
    <property type="entry name" value="Nucleotide-bd_a/b_plait_sf"/>
</dbReference>
<evidence type="ECO:0000259" key="14">
    <source>
        <dbReference type="PROSITE" id="PS50826"/>
    </source>
</evidence>
<dbReference type="SMART" id="SM01165">
    <property type="entry name" value="DUF1866"/>
    <property type="match status" value="1"/>
</dbReference>
<evidence type="ECO:0000256" key="8">
    <source>
        <dbReference type="ARBA" id="ARBA00023054"/>
    </source>
</evidence>
<feature type="region of interest" description="Disordered" evidence="11">
    <location>
        <begin position="940"/>
        <end position="984"/>
    </location>
</feature>
<gene>
    <name evidence="15" type="ORF">FWK35_00015878</name>
</gene>
<dbReference type="Pfam" id="PF01363">
    <property type="entry name" value="FYVE"/>
    <property type="match status" value="1"/>
</dbReference>
<evidence type="ECO:0000259" key="12">
    <source>
        <dbReference type="PROSITE" id="PS50178"/>
    </source>
</evidence>
<dbReference type="Gene3D" id="3.30.70.330">
    <property type="match status" value="1"/>
</dbReference>
<dbReference type="InterPro" id="IPR017455">
    <property type="entry name" value="Znf_FYVE-rel"/>
</dbReference>
<comment type="catalytic activity">
    <reaction evidence="1">
        <text>a 1,2-diacyl-sn-glycero-3-phospho-(1D-myo-inositol-4,5-bisphosphate) + H2O = a 1,2-diacyl-sn-glycero-3-phospho-(1D-myo-inositol 4-phosphate) + phosphate</text>
        <dbReference type="Rhea" id="RHEA:22764"/>
        <dbReference type="ChEBI" id="CHEBI:15377"/>
        <dbReference type="ChEBI" id="CHEBI:43474"/>
        <dbReference type="ChEBI" id="CHEBI:58178"/>
        <dbReference type="ChEBI" id="CHEBI:58456"/>
        <dbReference type="EC" id="3.1.3.36"/>
    </reaction>
</comment>
<evidence type="ECO:0000256" key="1">
    <source>
        <dbReference type="ARBA" id="ARBA00001786"/>
    </source>
</evidence>
<evidence type="ECO:0000313" key="16">
    <source>
        <dbReference type="Proteomes" id="UP000478052"/>
    </source>
</evidence>
<comment type="similarity">
    <text evidence="3">In the central section; belongs to the inositol 1,4,5-trisphosphate 5-phosphatase family.</text>
</comment>
<feature type="domain" description="FYVE-type" evidence="12">
    <location>
        <begin position="1563"/>
        <end position="1616"/>
    </location>
</feature>
<reference evidence="15 16" key="1">
    <citation type="submission" date="2019-08" db="EMBL/GenBank/DDBJ databases">
        <title>Whole genome of Aphis craccivora.</title>
        <authorList>
            <person name="Voronova N.V."/>
            <person name="Shulinski R.S."/>
            <person name="Bandarenka Y.V."/>
            <person name="Zhorov D.G."/>
            <person name="Warner D."/>
        </authorList>
    </citation>
    <scope>NUCLEOTIDE SEQUENCE [LARGE SCALE GENOMIC DNA]</scope>
    <source>
        <strain evidence="15">180601</strain>
        <tissue evidence="15">Whole Body</tissue>
    </source>
</reference>
<dbReference type="CDD" id="cd15721">
    <property type="entry name" value="FYVE_RUFY1_like"/>
    <property type="match status" value="1"/>
</dbReference>
<evidence type="ECO:0000256" key="6">
    <source>
        <dbReference type="ARBA" id="ARBA00022771"/>
    </source>
</evidence>
<organism evidence="15 16">
    <name type="scientific">Aphis craccivora</name>
    <name type="common">Cowpea aphid</name>
    <dbReference type="NCBI Taxonomy" id="307492"/>
    <lineage>
        <taxon>Eukaryota</taxon>
        <taxon>Metazoa</taxon>
        <taxon>Ecdysozoa</taxon>
        <taxon>Arthropoda</taxon>
        <taxon>Hexapoda</taxon>
        <taxon>Insecta</taxon>
        <taxon>Pterygota</taxon>
        <taxon>Neoptera</taxon>
        <taxon>Paraneoptera</taxon>
        <taxon>Hemiptera</taxon>
        <taxon>Sternorrhyncha</taxon>
        <taxon>Aphidomorpha</taxon>
        <taxon>Aphidoidea</taxon>
        <taxon>Aphididae</taxon>
        <taxon>Aphidini</taxon>
        <taxon>Aphis</taxon>
        <taxon>Aphis</taxon>
    </lineage>
</organism>
<keyword evidence="5" id="KW-0479">Metal-binding</keyword>
<dbReference type="InterPro" id="IPR002013">
    <property type="entry name" value="SAC_dom"/>
</dbReference>
<dbReference type="InterPro" id="IPR015047">
    <property type="entry name" value="SYNJ1/2_RRM"/>
</dbReference>
<dbReference type="FunFam" id="1.20.58.900:FF:000011">
    <property type="entry name" value="Uncharacterized protein, isoform B"/>
    <property type="match status" value="1"/>
</dbReference>
<dbReference type="Proteomes" id="UP000478052">
    <property type="component" value="Unassembled WGS sequence"/>
</dbReference>
<dbReference type="Pfam" id="PF08952">
    <property type="entry name" value="DUF1866"/>
    <property type="match status" value="1"/>
</dbReference>
<feature type="compositionally biased region" description="Pro residues" evidence="11">
    <location>
        <begin position="958"/>
        <end position="982"/>
    </location>
</feature>
<dbReference type="InterPro" id="IPR037213">
    <property type="entry name" value="Run_dom_sf"/>
</dbReference>
<feature type="non-terminal residue" evidence="15">
    <location>
        <position position="1630"/>
    </location>
</feature>
<comment type="similarity">
    <text evidence="2">Belongs to the synaptojanin family.</text>
</comment>
<dbReference type="Pfam" id="PF02383">
    <property type="entry name" value="Syja_N"/>
    <property type="match status" value="1"/>
</dbReference>
<dbReference type="GO" id="GO:0004439">
    <property type="term" value="F:phosphatidylinositol-4,5-bisphosphate 5-phosphatase activity"/>
    <property type="evidence" value="ECO:0007669"/>
    <property type="project" value="UniProtKB-EC"/>
</dbReference>
<feature type="coiled-coil region" evidence="10">
    <location>
        <begin position="1415"/>
        <end position="1550"/>
    </location>
</feature>
<dbReference type="CDD" id="cd17681">
    <property type="entry name" value="RUN_RUFY1_like"/>
    <property type="match status" value="1"/>
</dbReference>
<dbReference type="GO" id="GO:0005737">
    <property type="term" value="C:cytoplasm"/>
    <property type="evidence" value="ECO:0007669"/>
    <property type="project" value="TreeGrafter"/>
</dbReference>
<dbReference type="InterPro" id="IPR036691">
    <property type="entry name" value="Endo/exonu/phosph_ase_sf"/>
</dbReference>
<dbReference type="Pfam" id="PF02759">
    <property type="entry name" value="RUN"/>
    <property type="match status" value="1"/>
</dbReference>
<dbReference type="GO" id="GO:0046856">
    <property type="term" value="P:phosphatidylinositol dephosphorylation"/>
    <property type="evidence" value="ECO:0007669"/>
    <property type="project" value="InterPro"/>
</dbReference>
<evidence type="ECO:0000259" key="13">
    <source>
        <dbReference type="PROSITE" id="PS50275"/>
    </source>
</evidence>
<evidence type="ECO:0000256" key="2">
    <source>
        <dbReference type="ARBA" id="ARBA00008943"/>
    </source>
</evidence>
<dbReference type="PANTHER" id="PTHR45956:SF6">
    <property type="entry name" value="RUN DOMAIN-CONTAINING PROTEIN"/>
    <property type="match status" value="1"/>
</dbReference>
<dbReference type="PROSITE" id="PS50178">
    <property type="entry name" value="ZF_FYVE"/>
    <property type="match status" value="1"/>
</dbReference>
<dbReference type="InterPro" id="IPR013083">
    <property type="entry name" value="Znf_RING/FYVE/PHD"/>
</dbReference>
<feature type="domain" description="SAC" evidence="13">
    <location>
        <begin position="93"/>
        <end position="412"/>
    </location>
</feature>
<keyword evidence="8 10" id="KW-0175">Coiled coil</keyword>
<dbReference type="OrthoDB" id="1925875at2759"/>
<dbReference type="PROSITE" id="PS50826">
    <property type="entry name" value="RUN"/>
    <property type="match status" value="1"/>
</dbReference>
<dbReference type="EC" id="3.1.3.36" evidence="4"/>
<dbReference type="PROSITE" id="PS50275">
    <property type="entry name" value="SAC"/>
    <property type="match status" value="1"/>
</dbReference>
<dbReference type="Pfam" id="PF22669">
    <property type="entry name" value="Exo_endo_phos2"/>
    <property type="match status" value="1"/>
</dbReference>
<evidence type="ECO:0000313" key="15">
    <source>
        <dbReference type="EMBL" id="KAF0758086.1"/>
    </source>
</evidence>
<dbReference type="InterPro" id="IPR047335">
    <property type="entry name" value="RUFY1-3"/>
</dbReference>
<dbReference type="InterPro" id="IPR011011">
    <property type="entry name" value="Znf_FYVE_PHD"/>
</dbReference>
<protein>
    <recommendedName>
        <fullName evidence="4">phosphoinositide 5-phosphatase</fullName>
        <ecNumber evidence="4">3.1.3.36</ecNumber>
    </recommendedName>
</protein>
<evidence type="ECO:0000256" key="3">
    <source>
        <dbReference type="ARBA" id="ARBA00009678"/>
    </source>
</evidence>
<name>A0A6G0YL51_APHCR</name>
<evidence type="ECO:0000256" key="11">
    <source>
        <dbReference type="SAM" id="MobiDB-lite"/>
    </source>
</evidence>
<dbReference type="GO" id="GO:0008270">
    <property type="term" value="F:zinc ion binding"/>
    <property type="evidence" value="ECO:0007669"/>
    <property type="project" value="UniProtKB-KW"/>
</dbReference>
<dbReference type="InterPro" id="IPR000300">
    <property type="entry name" value="IPPc"/>
</dbReference>
<evidence type="ECO:0000256" key="4">
    <source>
        <dbReference type="ARBA" id="ARBA00013044"/>
    </source>
</evidence>
<keyword evidence="16" id="KW-1185">Reference proteome</keyword>
<feature type="domain" description="RUN" evidence="14">
    <location>
        <begin position="1080"/>
        <end position="1222"/>
    </location>
</feature>
<dbReference type="SMART" id="SM00593">
    <property type="entry name" value="RUN"/>
    <property type="match status" value="1"/>
</dbReference>
<evidence type="ECO:0000256" key="10">
    <source>
        <dbReference type="SAM" id="Coils"/>
    </source>
</evidence>
<accession>A0A6G0YL51</accession>
<dbReference type="EMBL" id="VUJU01003383">
    <property type="protein sequence ID" value="KAF0758086.1"/>
    <property type="molecule type" value="Genomic_DNA"/>
</dbReference>
<comment type="caution">
    <text evidence="15">The sequence shown here is derived from an EMBL/GenBank/DDBJ whole genome shotgun (WGS) entry which is preliminary data.</text>
</comment>
<keyword evidence="7" id="KW-0862">Zinc</keyword>
<evidence type="ECO:0000256" key="9">
    <source>
        <dbReference type="PROSITE-ProRule" id="PRU00091"/>
    </source>
</evidence>
<proteinExistence type="inferred from homology"/>
<dbReference type="InterPro" id="IPR004012">
    <property type="entry name" value="Run_dom"/>
</dbReference>
<dbReference type="Gene3D" id="1.20.58.900">
    <property type="match status" value="1"/>
</dbReference>
<dbReference type="InterPro" id="IPR000306">
    <property type="entry name" value="Znf_FYVE"/>
</dbReference>
<feature type="coiled-coil region" evidence="10">
    <location>
        <begin position="1282"/>
        <end position="1386"/>
    </location>
</feature>
<evidence type="ECO:0000256" key="7">
    <source>
        <dbReference type="ARBA" id="ARBA00022833"/>
    </source>
</evidence>
<keyword evidence="6 9" id="KW-0863">Zinc-finger</keyword>
<dbReference type="Gene3D" id="3.60.10.10">
    <property type="entry name" value="Endonuclease/exonuclease/phosphatase"/>
    <property type="match status" value="1"/>
</dbReference>
<dbReference type="SUPFAM" id="SSF56219">
    <property type="entry name" value="DNase I-like"/>
    <property type="match status" value="1"/>
</dbReference>
<dbReference type="SUPFAM" id="SSF57903">
    <property type="entry name" value="FYVE/PHD zinc finger"/>
    <property type="match status" value="1"/>
</dbReference>
<evidence type="ECO:0000256" key="5">
    <source>
        <dbReference type="ARBA" id="ARBA00022723"/>
    </source>
</evidence>
<dbReference type="SMART" id="SM00128">
    <property type="entry name" value="IPPc"/>
    <property type="match status" value="1"/>
</dbReference>
<sequence>MQAEVLLFENNTLCTATVSEFDAFKRQCVKIVDAYGCLGVLNVNIDNKVALFLVLVTGCQSVGKISDAEIFKITQTTFVSLRKQQSDDYASEVRKLLNSGSFYFSRYVSQDVRFDLTLCAQRQWNNCVPDNRFFWNRNLHVYFTHFGINTSQWLMKIVCGSIEIKTVYARHKQARIAIISRLSCRRAGTRFNVRGCNDDGYVANFVETEQVIYLDDEVTSFVQIRGSVPLFWEQPGMNVGAHKVKLSRSIESSADVYEKHVKSLIDCYGGANSNSKENESALSYAFEQKHSTSAFSFIPFVAFDYHQEFKSNGDKSLQKLKNSVNPYLDSFGLFYAKGNSVIKHQTGTMRINCTDCLDRTNCIQKFFALEILAKQLEFLCQNETDQIMSRFEEVFQQLWVNNGNEISRIYAGTGAIQGGSKLLDGARSAARTIQNNLLDSSKQEGFDILLSGNAFNNELLAKAKALLPYNTWQCHPDLAEEMCKKYKSYTYKSNLRISIATYNVNGGKHFLNFDSSNLESLSKWLLDPYKVSLFDPSKKFFLNDNDNLPDIYAIGFEEIVDLNASNIMAASSNNADSWCKSLKNILSSKRDYVLLTSTQLVGVCLFIFVKPELLPYIKDVTTDFVKTGMGGTTGNKGAVMVRFTLDATNLCFICSHFAAGQSQVADRNADFNEIARKLKTPIQSNDYVYWCGDFNYRVDMDRLDLINHVLDGDLEEVLKYDQLLAQCRDKKVFENFFEAPITFPPTYKYDILSDEYDSSDKCRTPAWTDRVLWYCNENNDWPNGKQVFYGRAEIKESDHRPVMASYEIELLCVDQTQRERELNILWNEYGPIDGVILVHIENTDFPLNDESFKNIMLQGLGSFGKILNARYFPDHAEITYENGRFAANALKIKQISIYNYTLILTAKNNNWALAIKNEIETITNNIVPLWTDKLRPAPMRPPLPARSDLSPNSDGMPNYPPPSNVPLPPLPPRQRMPPPLPPRNATMMLNKWMQNLDPSSQDLYLCNFRVSVEGEWLCLREITDDPLSDIFPSQCLTSPDLPFLLDRDPVLIERRNLVNISKLIVKELIENSLKNGRMLDSDHAPLQHFFIVLEHVLRHGLRPKKGLLGPKKELWDILQTVEKLTPDAQELTNSIRDLPTVKTPMGRARAWLRVALMQKKLADYLKILVDYRDEELVDYFEPDALMMSDEAIVIVGLMVGLNEEDLDSQQGVIDFSLYLRSSHHPNHHIQGTVSCPDSPLGLESENMNVVLDQKNYIEELNCHLKATVANLESKVETLSTSNTLIKEELDMANNSYAMLKEENQLLKNQLIKQNDSKNVESLIIDIPTGDMDTLKQFAENEKKQRIEAEKELHLQMSLKAEMEVAMKLLEKESREKQENIVSLRKQLDDIKMINLEMYKKLQESESSLKHKSEFVSKLESKNVTLTEALKKTEEVSKKNEEEKKKISDSVLRYHDQIAGQTTIIIKLKEDLVREQQSKTALEEQLSKAGNQTIRLDEEIVQLKAMSNEYVNLQEEHHRLKEKYRGQERALEELADQLKKEILKSNELEEAANSTLAQAHWERDNEVANCKKCEKEFSLTRRKHHCRNCGGIFCALCSDNTMMLPSSAKPVRVCDDCNLLLVERYSVVPNN</sequence>
<dbReference type="SUPFAM" id="SSF140741">
    <property type="entry name" value="RUN domain-like"/>
    <property type="match status" value="1"/>
</dbReference>
<dbReference type="SMART" id="SM00064">
    <property type="entry name" value="FYVE"/>
    <property type="match status" value="1"/>
</dbReference>
<dbReference type="PANTHER" id="PTHR45956">
    <property type="entry name" value="RUN AND FYVE DOMAIN-CONTAINING PROTEIN 2-LIKE PROTEIN"/>
    <property type="match status" value="1"/>
</dbReference>
<dbReference type="Gene3D" id="3.30.40.10">
    <property type="entry name" value="Zinc/RING finger domain, C3HC4 (zinc finger)"/>
    <property type="match status" value="1"/>
</dbReference>